<dbReference type="PANTHER" id="PTHR30595:SF6">
    <property type="entry name" value="SCHLAFEN ALBA-2 DOMAIN-CONTAINING PROTEIN"/>
    <property type="match status" value="1"/>
</dbReference>
<dbReference type="InterPro" id="IPR036388">
    <property type="entry name" value="WH-like_DNA-bd_sf"/>
</dbReference>
<evidence type="ECO:0000259" key="1">
    <source>
        <dbReference type="Pfam" id="PF04326"/>
    </source>
</evidence>
<dbReference type="InterPro" id="IPR007421">
    <property type="entry name" value="Schlafen_AlbA_2_dom"/>
</dbReference>
<dbReference type="Proteomes" id="UP000280307">
    <property type="component" value="Unassembled WGS sequence"/>
</dbReference>
<feature type="domain" description="Schlafen AlbA-2" evidence="1">
    <location>
        <begin position="26"/>
        <end position="126"/>
    </location>
</feature>
<dbReference type="Pfam" id="PF13749">
    <property type="entry name" value="HATPase_c_4"/>
    <property type="match status" value="1"/>
</dbReference>
<dbReference type="Gene3D" id="3.30.565.60">
    <property type="match status" value="1"/>
</dbReference>
<evidence type="ECO:0000313" key="3">
    <source>
        <dbReference type="Proteomes" id="UP000280307"/>
    </source>
</evidence>
<sequence>MDASELALHLAAGPGSQVAFARARTRRDELTETLVAFANGHGGTLILGVSGHTRAKIEGVGDLHAARELLLEAALACTPPLVLPLPQTITLHDATLLVLQVPAGLSQVYALHGKYLRREGATNQPLAPDALRRLLLERGEVSWERTVPADVRFAELDPAKITAYAQRVGPTAEEDPLALLYARGCLVRPEAPHEPMLPTNAGMLLFAHHVAARYPQAELTLVHYRGHDMADIFEREDVRATLPEAVRRAERWLMEHMRKGSRMLGLERHDWSQFPPGAVREALVNAVAHRDYSVRGEGIRVALFSDRLEVYSPGRLPGHVTLQNIVEERYSRNESLVQVLADYGMIERLGYGIDRMLRQMAEAGLPPPHFRETAAGFLVTLTGQPVDALNPAGLDTREWVRMGLNERQIAALVYLASEHRITNRDLQERYPDVSGESVRRDLADLVERGLLLKVGDKRATYYILK</sequence>
<dbReference type="InterPro" id="IPR038461">
    <property type="entry name" value="Schlafen_AlbA_2_dom_sf"/>
</dbReference>
<dbReference type="InterPro" id="IPR038475">
    <property type="entry name" value="RecG_C_sf"/>
</dbReference>
<dbReference type="SUPFAM" id="SSF46785">
    <property type="entry name" value="Winged helix' DNA-binding domain"/>
    <property type="match status" value="1"/>
</dbReference>
<name>A0A426UB37_9CHLR</name>
<dbReference type="EMBL" id="RSAS01000040">
    <property type="protein sequence ID" value="RRR77922.1"/>
    <property type="molecule type" value="Genomic_DNA"/>
</dbReference>
<evidence type="ECO:0000313" key="2">
    <source>
        <dbReference type="EMBL" id="RRR77922.1"/>
    </source>
</evidence>
<dbReference type="Pfam" id="PF04326">
    <property type="entry name" value="SLFN_AlbA_2"/>
    <property type="match status" value="1"/>
</dbReference>
<dbReference type="Gene3D" id="1.10.10.10">
    <property type="entry name" value="Winged helix-like DNA-binding domain superfamily/Winged helix DNA-binding domain"/>
    <property type="match status" value="1"/>
</dbReference>
<dbReference type="AlphaFoldDB" id="A0A426UB37"/>
<dbReference type="Gene3D" id="3.30.950.30">
    <property type="entry name" value="Schlafen, AAA domain"/>
    <property type="match status" value="1"/>
</dbReference>
<proteinExistence type="predicted"/>
<protein>
    <submittedName>
        <fullName evidence="2">Transcriptional regulator</fullName>
    </submittedName>
</protein>
<dbReference type="InterPro" id="IPR036390">
    <property type="entry name" value="WH_DNA-bd_sf"/>
</dbReference>
<comment type="caution">
    <text evidence="2">The sequence shown here is derived from an EMBL/GenBank/DDBJ whole genome shotgun (WGS) entry which is preliminary data.</text>
</comment>
<gene>
    <name evidence="2" type="ORF">EI684_00915</name>
</gene>
<dbReference type="PANTHER" id="PTHR30595">
    <property type="entry name" value="GLPR-RELATED TRANSCRIPTIONAL REPRESSOR"/>
    <property type="match status" value="1"/>
</dbReference>
<reference evidence="2 3" key="1">
    <citation type="submission" date="2018-12" db="EMBL/GenBank/DDBJ databases">
        <title>Genome Sequence of Candidatus Viridilinea halotolerans isolated from saline sulfide-rich spring.</title>
        <authorList>
            <person name="Grouzdev D.S."/>
            <person name="Burganskaya E.I."/>
            <person name="Krutkina M.S."/>
            <person name="Sukhacheva M.V."/>
            <person name="Gorlenko V.M."/>
        </authorList>
    </citation>
    <scope>NUCLEOTIDE SEQUENCE [LARGE SCALE GENOMIC DNA]</scope>
    <source>
        <strain evidence="2">Chok-6</strain>
    </source>
</reference>
<organism evidence="2 3">
    <name type="scientific">Candidatus Viridilinea halotolerans</name>
    <dbReference type="NCBI Taxonomy" id="2491704"/>
    <lineage>
        <taxon>Bacteria</taxon>
        <taxon>Bacillati</taxon>
        <taxon>Chloroflexota</taxon>
        <taxon>Chloroflexia</taxon>
        <taxon>Chloroflexales</taxon>
        <taxon>Chloroflexineae</taxon>
        <taxon>Oscillochloridaceae</taxon>
        <taxon>Candidatus Viridilinea</taxon>
    </lineage>
</organism>
<accession>A0A426UB37</accession>